<dbReference type="OMA" id="VESNAWQ"/>
<dbReference type="InterPro" id="IPR000873">
    <property type="entry name" value="AMP-dep_synth/lig_dom"/>
</dbReference>
<dbReference type="Gene3D" id="3.30.300.30">
    <property type="match status" value="1"/>
</dbReference>
<sequence>MVDDWGVETGDRVLLCYLPGMAFMIAFWGCLRLRVVAVPVYPPDPNKLALGLKKLDLVKQSCGSSLCLTEKALDQMRIALSLTHRWPPGLVWKRTDRELKFKDASDPDVPLLDDAVAFLQYTSGSTGDPKGVMLTFANMYLPAQRHHLATRGVAAGERITGVSWLPQFHDTGLVLCIVGPFVAGYRMVNFSPLTFLKMPLLWLEAMSKYGAHWSAAPDFAYELCENGDAPKAHAPIDLASIRQFACGAGERCRPAQLERFMETFKPYGLREDVYVPNYGLAEHVVGTCGCARGLILSKSRPDLACCGEDFQCDLRIVDPTSRREATRGEIWISSKSVAAGYWGKKELSTETFHARLVLDDAGTESRSRYVRTGDEAFLEDGMLFINGRLKDLIIVGGKNYYPEDIEVAAQEANRDVIRPGCVAAFAAEENAAGAEEKVVCVFELRKSAPSDAATLKALTDDVARAVGVASGLQPDRVLVIPERSIPKTTSGKVQRRQTRAKVQDASLKVL</sequence>
<dbReference type="KEGG" id="aaf:AURANDRAFT_33336"/>
<dbReference type="InterPro" id="IPR045851">
    <property type="entry name" value="AMP-bd_C_sf"/>
</dbReference>
<evidence type="ECO:0000313" key="4">
    <source>
        <dbReference type="Proteomes" id="UP000002729"/>
    </source>
</evidence>
<keyword evidence="1" id="KW-0472">Membrane</keyword>
<proteinExistence type="predicted"/>
<keyword evidence="1" id="KW-0812">Transmembrane</keyword>
<dbReference type="PANTHER" id="PTHR22754:SF32">
    <property type="entry name" value="DISCO-INTERACTING PROTEIN 2"/>
    <property type="match status" value="1"/>
</dbReference>
<dbReference type="eggNOG" id="KOG3628">
    <property type="taxonomic scope" value="Eukaryota"/>
</dbReference>
<dbReference type="Gene3D" id="3.40.50.12780">
    <property type="entry name" value="N-terminal domain of ligase-like"/>
    <property type="match status" value="1"/>
</dbReference>
<dbReference type="GeneID" id="20221287"/>
<dbReference type="PANTHER" id="PTHR22754">
    <property type="entry name" value="DISCO-INTERACTING PROTEIN 2 DIP2 -RELATED"/>
    <property type="match status" value="1"/>
</dbReference>
<dbReference type="PROSITE" id="PS00455">
    <property type="entry name" value="AMP_BINDING"/>
    <property type="match status" value="1"/>
</dbReference>
<evidence type="ECO:0000313" key="3">
    <source>
        <dbReference type="EMBL" id="EGB03942.1"/>
    </source>
</evidence>
<dbReference type="AlphaFoldDB" id="F0YLP9"/>
<keyword evidence="1" id="KW-1133">Transmembrane helix</keyword>
<gene>
    <name evidence="3" type="ORF">AURANDRAFT_33336</name>
</gene>
<dbReference type="Pfam" id="PF00501">
    <property type="entry name" value="AMP-binding"/>
    <property type="match status" value="1"/>
</dbReference>
<dbReference type="OrthoDB" id="199633at2759"/>
<evidence type="ECO:0000256" key="1">
    <source>
        <dbReference type="SAM" id="Phobius"/>
    </source>
</evidence>
<organism evidence="4">
    <name type="scientific">Aureococcus anophagefferens</name>
    <name type="common">Harmful bloom alga</name>
    <dbReference type="NCBI Taxonomy" id="44056"/>
    <lineage>
        <taxon>Eukaryota</taxon>
        <taxon>Sar</taxon>
        <taxon>Stramenopiles</taxon>
        <taxon>Ochrophyta</taxon>
        <taxon>Pelagophyceae</taxon>
        <taxon>Pelagomonadales</taxon>
        <taxon>Pelagomonadaceae</taxon>
        <taxon>Aureococcus</taxon>
    </lineage>
</organism>
<dbReference type="EMBL" id="GL833158">
    <property type="protein sequence ID" value="EGB03942.1"/>
    <property type="molecule type" value="Genomic_DNA"/>
</dbReference>
<protein>
    <recommendedName>
        <fullName evidence="2">AMP-dependent synthetase/ligase domain-containing protein</fullName>
    </recommendedName>
</protein>
<feature type="domain" description="AMP-dependent synthetase/ligase" evidence="2">
    <location>
        <begin position="6"/>
        <end position="342"/>
    </location>
</feature>
<dbReference type="SUPFAM" id="SSF56801">
    <property type="entry name" value="Acetyl-CoA synthetase-like"/>
    <property type="match status" value="1"/>
</dbReference>
<name>F0YLP9_AURAN</name>
<accession>F0YLP9</accession>
<dbReference type="InParanoid" id="F0YLP9"/>
<feature type="non-terminal residue" evidence="3">
    <location>
        <position position="510"/>
    </location>
</feature>
<evidence type="ECO:0000259" key="2">
    <source>
        <dbReference type="Pfam" id="PF00501"/>
    </source>
</evidence>
<dbReference type="Proteomes" id="UP000002729">
    <property type="component" value="Unassembled WGS sequence"/>
</dbReference>
<dbReference type="InterPro" id="IPR020845">
    <property type="entry name" value="AMP-binding_CS"/>
</dbReference>
<keyword evidence="4" id="KW-1185">Reference proteome</keyword>
<dbReference type="InterPro" id="IPR042099">
    <property type="entry name" value="ANL_N_sf"/>
</dbReference>
<feature type="transmembrane region" description="Helical" evidence="1">
    <location>
        <begin position="12"/>
        <end position="31"/>
    </location>
</feature>
<dbReference type="RefSeq" id="XP_009041366.1">
    <property type="nucleotide sequence ID" value="XM_009043118.1"/>
</dbReference>
<reference evidence="3 4" key="1">
    <citation type="journal article" date="2011" name="Proc. Natl. Acad. Sci. U.S.A.">
        <title>Niche of harmful alga Aureococcus anophagefferens revealed through ecogenomics.</title>
        <authorList>
            <person name="Gobler C.J."/>
            <person name="Berry D.L."/>
            <person name="Dyhrman S.T."/>
            <person name="Wilhelm S.W."/>
            <person name="Salamov A."/>
            <person name="Lobanov A.V."/>
            <person name="Zhang Y."/>
            <person name="Collier J.L."/>
            <person name="Wurch L.L."/>
            <person name="Kustka A.B."/>
            <person name="Dill B.D."/>
            <person name="Shah M."/>
            <person name="VerBerkmoes N.C."/>
            <person name="Kuo A."/>
            <person name="Terry A."/>
            <person name="Pangilinan J."/>
            <person name="Lindquist E.A."/>
            <person name="Lucas S."/>
            <person name="Paulsen I.T."/>
            <person name="Hattenrath-Lehmann T.K."/>
            <person name="Talmage S.C."/>
            <person name="Walker E.A."/>
            <person name="Koch F."/>
            <person name="Burson A.M."/>
            <person name="Marcoval M.A."/>
            <person name="Tang Y.Z."/>
            <person name="Lecleir G.R."/>
            <person name="Coyne K.J."/>
            <person name="Berg G.M."/>
            <person name="Bertrand E.M."/>
            <person name="Saito M.A."/>
            <person name="Gladyshev V.N."/>
            <person name="Grigoriev I.V."/>
        </authorList>
    </citation>
    <scope>NUCLEOTIDE SEQUENCE [LARGE SCALE GENOMIC DNA]</scope>
    <source>
        <strain evidence="4">CCMP 1984</strain>
    </source>
</reference>